<reference evidence="1 2" key="1">
    <citation type="submission" date="2021-03" db="EMBL/GenBank/DDBJ databases">
        <authorList>
            <person name="Kim M.K."/>
        </authorList>
    </citation>
    <scope>NUCLEOTIDE SEQUENCE [LARGE SCALE GENOMIC DNA]</scope>
    <source>
        <strain evidence="1 2">BT507</strain>
    </source>
</reference>
<dbReference type="Proteomes" id="UP000670527">
    <property type="component" value="Unassembled WGS sequence"/>
</dbReference>
<protein>
    <recommendedName>
        <fullName evidence="3">Lipocalin-like domain-containing protein</fullName>
    </recommendedName>
</protein>
<gene>
    <name evidence="1" type="ORF">J4D97_16360</name>
</gene>
<name>A0ABS3TEZ3_9BACT</name>
<sequence>MRLIICSLSVIVLSGISGMGLTWRISPVRHVLIGKYRYDITLKTSYAHDDDADNTYFMVTRTNSGAKQPCSGFLKSITRQGEIQITGAYAINGPYLLFKKRNHGPRGVVEWGGKQWVIPDSTVTTFSPDHNGQLKSVDHREYINGESRKVVF</sequence>
<comment type="caution">
    <text evidence="1">The sequence shown here is derived from an EMBL/GenBank/DDBJ whole genome shotgun (WGS) entry which is preliminary data.</text>
</comment>
<dbReference type="RefSeq" id="WP_208308505.1">
    <property type="nucleotide sequence ID" value="NZ_JAGETX010000010.1"/>
</dbReference>
<proteinExistence type="predicted"/>
<evidence type="ECO:0008006" key="3">
    <source>
        <dbReference type="Google" id="ProtNLM"/>
    </source>
</evidence>
<accession>A0ABS3TEZ3</accession>
<dbReference type="EMBL" id="JAGETX010000010">
    <property type="protein sequence ID" value="MBO3272231.1"/>
    <property type="molecule type" value="Genomic_DNA"/>
</dbReference>
<evidence type="ECO:0000313" key="2">
    <source>
        <dbReference type="Proteomes" id="UP000670527"/>
    </source>
</evidence>
<evidence type="ECO:0000313" key="1">
    <source>
        <dbReference type="EMBL" id="MBO3272231.1"/>
    </source>
</evidence>
<keyword evidence="2" id="KW-1185">Reference proteome</keyword>
<organism evidence="1 2">
    <name type="scientific">Hymenobacter defluvii</name>
    <dbReference type="NCBI Taxonomy" id="2054411"/>
    <lineage>
        <taxon>Bacteria</taxon>
        <taxon>Pseudomonadati</taxon>
        <taxon>Bacteroidota</taxon>
        <taxon>Cytophagia</taxon>
        <taxon>Cytophagales</taxon>
        <taxon>Hymenobacteraceae</taxon>
        <taxon>Hymenobacter</taxon>
    </lineage>
</organism>